<dbReference type="OrthoDB" id="1706066at2759"/>
<dbReference type="EMBL" id="VXIS01000056">
    <property type="protein sequence ID" value="KAA8909521.1"/>
    <property type="molecule type" value="Genomic_DNA"/>
</dbReference>
<feature type="domain" description="Acetyl-coenzyme A synthetase N-terminal" evidence="4">
    <location>
        <begin position="3"/>
        <end position="58"/>
    </location>
</feature>
<comment type="similarity">
    <text evidence="1">Belongs to the ATP-dependent AMP-binding enzyme family.</text>
</comment>
<dbReference type="GO" id="GO:0050218">
    <property type="term" value="F:propionate-CoA ligase activity"/>
    <property type="evidence" value="ECO:0007669"/>
    <property type="project" value="TreeGrafter"/>
</dbReference>
<feature type="domain" description="AMP-dependent synthetase/ligase" evidence="2">
    <location>
        <begin position="66"/>
        <end position="472"/>
    </location>
</feature>
<dbReference type="Pfam" id="PF13193">
    <property type="entry name" value="AMP-binding_C"/>
    <property type="match status" value="1"/>
</dbReference>
<accession>A0A5J5F193</accession>
<dbReference type="Gene3D" id="3.30.300.30">
    <property type="match status" value="1"/>
</dbReference>
<dbReference type="Gene3D" id="3.40.50.12780">
    <property type="entry name" value="N-terminal domain of ligase-like"/>
    <property type="match status" value="1"/>
</dbReference>
<sequence>MDAHALSLSSPVTFWAQDSVNLSWTTPPKTILQKLPTSEGESPQWSWFPDGKLSASYNLVTRHVLDGRGDATAVLWDSPVSGEKRRITYSELQTEMELAAEVLRNLGVKAGERVLIYMPMIPEALIAMLACTHIGAIHVVVFGGFAPTECAKRIESAKPLVVLTASCGIEGKRIIPYLPLIREAIDKSAHKPAYVLLHQRPQLHAVTSHARNEINWGSLLRSAHLRKGSTTPPPYPGTVPVPNSDKVVELGISLPATAAHYILHTSGTTGTPKGVIRPLSHLVGLSYTMRELMQMKKGDVLCCCSDIGWVVGHAYIVYAPLVAGVTSVMYEGKPIGTPGPGTFWRLVEEYSVNVLFCAPSALRAISRDDPQLDGMKTRNLKSLRSLFLAGERSEPALVSRFESLLSIHCAPGARVVDNWWSTESGSPMTGLLRGQHCKPGSAGKPLPGWNIRVVSDSGEELPPNTQGNVVIGLPLSPTALAGLWGERQRLWNSYFRRFNGRWMDTGDVGFMDADGYLTIVSRGDDVINVAAHRLGTAVIEGVVAAVDGVVEAFVVPVKDELKGQAPVAFVVLKPGVRGEEEAAIKAKVREAVRKEVGPIAAVKEVIRIPATAVPRTRSGKTQRRFFKGVLEGVKDVPEAVTKSAWETVIQKVEEVGLVPKIQANL</sequence>
<feature type="domain" description="AMP-binding enzyme C-terminal" evidence="3">
    <location>
        <begin position="539"/>
        <end position="620"/>
    </location>
</feature>
<dbReference type="PANTHER" id="PTHR43347:SF3">
    <property type="entry name" value="ACYL-COA SYNTHETASE SHORT-CHAIN FAMILY MEMBER 3, MITOCHONDRIAL"/>
    <property type="match status" value="1"/>
</dbReference>
<dbReference type="PROSITE" id="PS00455">
    <property type="entry name" value="AMP_BINDING"/>
    <property type="match status" value="1"/>
</dbReference>
<dbReference type="SUPFAM" id="SSF56801">
    <property type="entry name" value="Acetyl-CoA synthetase-like"/>
    <property type="match status" value="1"/>
</dbReference>
<dbReference type="InterPro" id="IPR042099">
    <property type="entry name" value="ANL_N_sf"/>
</dbReference>
<evidence type="ECO:0000259" key="3">
    <source>
        <dbReference type="Pfam" id="PF13193"/>
    </source>
</evidence>
<evidence type="ECO:0000259" key="2">
    <source>
        <dbReference type="Pfam" id="PF00501"/>
    </source>
</evidence>
<dbReference type="Pfam" id="PF16177">
    <property type="entry name" value="ACAS_N"/>
    <property type="match status" value="1"/>
</dbReference>
<dbReference type="InterPro" id="IPR000873">
    <property type="entry name" value="AMP-dep_synth/lig_dom"/>
</dbReference>
<dbReference type="InParanoid" id="A0A5J5F193"/>
<protein>
    <submittedName>
        <fullName evidence="5">Propionyl-CoA synthetase</fullName>
    </submittedName>
</protein>
<dbReference type="Pfam" id="PF00501">
    <property type="entry name" value="AMP-binding"/>
    <property type="match status" value="1"/>
</dbReference>
<dbReference type="PANTHER" id="PTHR43347">
    <property type="entry name" value="ACYL-COA SYNTHETASE"/>
    <property type="match status" value="1"/>
</dbReference>
<name>A0A5J5F193_9PEZI</name>
<dbReference type="InterPro" id="IPR020845">
    <property type="entry name" value="AMP-binding_CS"/>
</dbReference>
<evidence type="ECO:0000259" key="4">
    <source>
        <dbReference type="Pfam" id="PF16177"/>
    </source>
</evidence>
<dbReference type="Proteomes" id="UP000326924">
    <property type="component" value="Unassembled WGS sequence"/>
</dbReference>
<reference evidence="5 6" key="1">
    <citation type="submission" date="2019-09" db="EMBL/GenBank/DDBJ databases">
        <title>Draft genome of the ectomycorrhizal ascomycete Sphaerosporella brunnea.</title>
        <authorList>
            <consortium name="DOE Joint Genome Institute"/>
            <person name="Benucci G.M."/>
            <person name="Marozzi G."/>
            <person name="Antonielli L."/>
            <person name="Sanchez S."/>
            <person name="Marco P."/>
            <person name="Wang X."/>
            <person name="Falini L.B."/>
            <person name="Barry K."/>
            <person name="Haridas S."/>
            <person name="Lipzen A."/>
            <person name="Labutti K."/>
            <person name="Grigoriev I.V."/>
            <person name="Murat C."/>
            <person name="Martin F."/>
            <person name="Albertini E."/>
            <person name="Donnini D."/>
            <person name="Bonito G."/>
        </authorList>
    </citation>
    <scope>NUCLEOTIDE SEQUENCE [LARGE SCALE GENOMIC DNA]</scope>
    <source>
        <strain evidence="5 6">Sb_GMNB300</strain>
    </source>
</reference>
<evidence type="ECO:0000313" key="6">
    <source>
        <dbReference type="Proteomes" id="UP000326924"/>
    </source>
</evidence>
<dbReference type="InterPro" id="IPR032387">
    <property type="entry name" value="ACAS_N"/>
</dbReference>
<evidence type="ECO:0000256" key="1">
    <source>
        <dbReference type="ARBA" id="ARBA00006432"/>
    </source>
</evidence>
<evidence type="ECO:0000313" key="5">
    <source>
        <dbReference type="EMBL" id="KAA8909521.1"/>
    </source>
</evidence>
<dbReference type="InterPro" id="IPR045851">
    <property type="entry name" value="AMP-bd_C_sf"/>
</dbReference>
<dbReference type="InterPro" id="IPR025110">
    <property type="entry name" value="AMP-bd_C"/>
</dbReference>
<gene>
    <name evidence="5" type="ORF">FN846DRAFT_603464</name>
</gene>
<comment type="caution">
    <text evidence="5">The sequence shown here is derived from an EMBL/GenBank/DDBJ whole genome shotgun (WGS) entry which is preliminary data.</text>
</comment>
<keyword evidence="6" id="KW-1185">Reference proteome</keyword>
<organism evidence="5 6">
    <name type="scientific">Sphaerosporella brunnea</name>
    <dbReference type="NCBI Taxonomy" id="1250544"/>
    <lineage>
        <taxon>Eukaryota</taxon>
        <taxon>Fungi</taxon>
        <taxon>Dikarya</taxon>
        <taxon>Ascomycota</taxon>
        <taxon>Pezizomycotina</taxon>
        <taxon>Pezizomycetes</taxon>
        <taxon>Pezizales</taxon>
        <taxon>Pyronemataceae</taxon>
        <taxon>Sphaerosporella</taxon>
    </lineage>
</organism>
<proteinExistence type="inferred from homology"/>
<dbReference type="AlphaFoldDB" id="A0A5J5F193"/>